<organism evidence="1 2">
    <name type="scientific">Roseateles saccharophilus</name>
    <name type="common">Pseudomonas saccharophila</name>
    <dbReference type="NCBI Taxonomy" id="304"/>
    <lineage>
        <taxon>Bacteria</taxon>
        <taxon>Pseudomonadati</taxon>
        <taxon>Pseudomonadota</taxon>
        <taxon>Betaproteobacteria</taxon>
        <taxon>Burkholderiales</taxon>
        <taxon>Sphaerotilaceae</taxon>
        <taxon>Roseateles</taxon>
    </lineage>
</organism>
<evidence type="ECO:0000313" key="1">
    <source>
        <dbReference type="EMBL" id="MDR7271853.1"/>
    </source>
</evidence>
<keyword evidence="2" id="KW-1185">Reference proteome</keyword>
<comment type="caution">
    <text evidence="1">The sequence shown here is derived from an EMBL/GenBank/DDBJ whole genome shotgun (WGS) entry which is preliminary data.</text>
</comment>
<dbReference type="RefSeq" id="WP_310269815.1">
    <property type="nucleotide sequence ID" value="NZ_JAVDXU010000003.1"/>
</dbReference>
<evidence type="ECO:0000313" key="2">
    <source>
        <dbReference type="Proteomes" id="UP001180453"/>
    </source>
</evidence>
<proteinExistence type="predicted"/>
<reference evidence="1 2" key="1">
    <citation type="submission" date="2023-07" db="EMBL/GenBank/DDBJ databases">
        <title>Sorghum-associated microbial communities from plants grown in Nebraska, USA.</title>
        <authorList>
            <person name="Schachtman D."/>
        </authorList>
    </citation>
    <scope>NUCLEOTIDE SEQUENCE [LARGE SCALE GENOMIC DNA]</scope>
    <source>
        <strain evidence="1 2">BE314</strain>
    </source>
</reference>
<dbReference type="Proteomes" id="UP001180453">
    <property type="component" value="Unassembled WGS sequence"/>
</dbReference>
<protein>
    <recommendedName>
        <fullName evidence="3">N-acetyltransferase domain-containing protein</fullName>
    </recommendedName>
</protein>
<gene>
    <name evidence="1" type="ORF">J2X20_004521</name>
</gene>
<sequence>MDHSIVDLRTVPFDRLIAFYEKNGFGSANWYRQKLAPPHQSGKLLGSVCVDNSSGDILGAYLGLDQPLLCNPALKAVQSIDTLISPQARGGALMRQIGESFYRELADRGYDCVYGLPTRRSEPLRERALGWNKSRATYRYLVPLPVPLLKLAHLAFLLLLRPETSSLRKEPGLDAQARAFSQQAGYICHDQRDLFFVAYRRGAFAKIGLVRSRRHRGWLDRFRTMCRLASLCGGWFLLTYATEDSETAQLFSSFSLRKWALNFSGRLLGADSKFSFGETSFEFLEFDTFGLT</sequence>
<dbReference type="EMBL" id="JAVDXU010000003">
    <property type="protein sequence ID" value="MDR7271853.1"/>
    <property type="molecule type" value="Genomic_DNA"/>
</dbReference>
<name>A0ABU1YSN0_ROSSA</name>
<accession>A0ABU1YSN0</accession>
<evidence type="ECO:0008006" key="3">
    <source>
        <dbReference type="Google" id="ProtNLM"/>
    </source>
</evidence>